<evidence type="ECO:0008006" key="3">
    <source>
        <dbReference type="Google" id="ProtNLM"/>
    </source>
</evidence>
<keyword evidence="2" id="KW-1185">Reference proteome</keyword>
<dbReference type="RefSeq" id="WP_343814205.1">
    <property type="nucleotide sequence ID" value="NZ_BAAAFA010000001.1"/>
</dbReference>
<gene>
    <name evidence="1" type="ORF">GCM10009111_03230</name>
</gene>
<evidence type="ECO:0000313" key="1">
    <source>
        <dbReference type="EMBL" id="GAA0811154.1"/>
    </source>
</evidence>
<accession>A0ABP3WBV1</accession>
<comment type="caution">
    <text evidence="1">The sequence shown here is derived from an EMBL/GenBank/DDBJ whole genome shotgun (WGS) entry which is preliminary data.</text>
</comment>
<protein>
    <recommendedName>
        <fullName evidence="3">DUF892 family protein</fullName>
    </recommendedName>
</protein>
<dbReference type="Proteomes" id="UP001500021">
    <property type="component" value="Unassembled WGS sequence"/>
</dbReference>
<evidence type="ECO:0000313" key="2">
    <source>
        <dbReference type="Proteomes" id="UP001500021"/>
    </source>
</evidence>
<sequence>MFTYLSDLKQVTQLLTSFSAKELKIATDNINALDKRLSTPVIELLENRKKHGKLFIDQAVAAEGIAIEKATLSLLLLNNNALAHHVNRLCLSEAVIVRDTLLNGLDMLAIAMNEHAIKKQAVKTLRSRLLSHEKNEPIKDLSQTATANNVMPIQLLEVKQRLANALTDETSKNSAIKNKLNSQLSARTHTSNIDNKTLIAATR</sequence>
<dbReference type="EMBL" id="BAAAFA010000001">
    <property type="protein sequence ID" value="GAA0811154.1"/>
    <property type="molecule type" value="Genomic_DNA"/>
</dbReference>
<name>A0ABP3WBV1_9GAMM</name>
<organism evidence="1 2">
    <name type="scientific">Colwellia asteriadis</name>
    <dbReference type="NCBI Taxonomy" id="517723"/>
    <lineage>
        <taxon>Bacteria</taxon>
        <taxon>Pseudomonadati</taxon>
        <taxon>Pseudomonadota</taxon>
        <taxon>Gammaproteobacteria</taxon>
        <taxon>Alteromonadales</taxon>
        <taxon>Colwelliaceae</taxon>
        <taxon>Colwellia</taxon>
    </lineage>
</organism>
<proteinExistence type="predicted"/>
<reference evidence="2" key="1">
    <citation type="journal article" date="2019" name="Int. J. Syst. Evol. Microbiol.">
        <title>The Global Catalogue of Microorganisms (GCM) 10K type strain sequencing project: providing services to taxonomists for standard genome sequencing and annotation.</title>
        <authorList>
            <consortium name="The Broad Institute Genomics Platform"/>
            <consortium name="The Broad Institute Genome Sequencing Center for Infectious Disease"/>
            <person name="Wu L."/>
            <person name="Ma J."/>
        </authorList>
    </citation>
    <scope>NUCLEOTIDE SEQUENCE [LARGE SCALE GENOMIC DNA]</scope>
    <source>
        <strain evidence="2">JCM 15608</strain>
    </source>
</reference>